<protein>
    <submittedName>
        <fullName evidence="1">DUF1934 domain-containing protein</fullName>
    </submittedName>
</protein>
<organism evidence="1 2">
    <name type="scientific">Hominisplanchenecus murintestinalis</name>
    <dbReference type="NCBI Taxonomy" id="2941517"/>
    <lineage>
        <taxon>Bacteria</taxon>
        <taxon>Bacillati</taxon>
        <taxon>Bacillota</taxon>
        <taxon>Clostridia</taxon>
        <taxon>Lachnospirales</taxon>
        <taxon>Lachnospiraceae</taxon>
        <taxon>Hominisplanchenecus</taxon>
    </lineage>
</organism>
<name>A0AC61R0U3_9FIRM</name>
<accession>A0AC61R0U3</accession>
<dbReference type="Proteomes" id="UP000307720">
    <property type="component" value="Unassembled WGS sequence"/>
</dbReference>
<gene>
    <name evidence="1" type="ORF">E5357_03865</name>
</gene>
<evidence type="ECO:0000313" key="1">
    <source>
        <dbReference type="EMBL" id="TGX99871.1"/>
    </source>
</evidence>
<comment type="caution">
    <text evidence="1">The sequence shown here is derived from an EMBL/GenBank/DDBJ whole genome shotgun (WGS) entry which is preliminary data.</text>
</comment>
<keyword evidence="2" id="KW-1185">Reference proteome</keyword>
<dbReference type="EMBL" id="SRZB01000004">
    <property type="protein sequence ID" value="TGX99871.1"/>
    <property type="molecule type" value="Genomic_DNA"/>
</dbReference>
<sequence>MTKDVLLRIKGLQSVEAEEETVEMIAPGIYFERDGKHYIKYDEAVEGTEETIQNLIKVDGSSMEVTKRGVTNAHMVFERNKKNHTYYSTPFGNLLVGISAKDIVLKAAEDSLDIKVEYALEVNYEHLADCTISMNVQSKKRAHLHL</sequence>
<reference evidence="1" key="1">
    <citation type="submission" date="2019-04" db="EMBL/GenBank/DDBJ databases">
        <title>Microbes associate with the intestines of laboratory mice.</title>
        <authorList>
            <person name="Navarre W."/>
            <person name="Wong E."/>
            <person name="Huang K."/>
            <person name="Tropini C."/>
            <person name="Ng K."/>
            <person name="Yu B."/>
        </authorList>
    </citation>
    <scope>NUCLEOTIDE SEQUENCE</scope>
    <source>
        <strain evidence="1">NM72_1-8</strain>
    </source>
</reference>
<evidence type="ECO:0000313" key="2">
    <source>
        <dbReference type="Proteomes" id="UP000307720"/>
    </source>
</evidence>
<proteinExistence type="predicted"/>